<sequence length="249" mass="27578">NIAYRANLLDDMIANGNLVLGTVKPILTITGSGGRRDIHKIITFNFNETIGYGTFTVDDIDIVNGTIDLGSFTRVNESQYTIMVTPSLGGMHANVAITVAANTFTDSVGNANTVITKNTTKLEDLKRQVDIDGSGSDTDLTNWNVSHASNAFDAFYKAYHFNQNIGKWDVSNMISARRMFKEATAFNQDISSWDVSKMTTARWMFGEATAFNQDIGNWEVSKLTTARWMFYEATAFNQNLGSWDISSLT</sequence>
<feature type="non-terminal residue" evidence="2">
    <location>
        <position position="249"/>
    </location>
</feature>
<accession>A0A1J8PNV5</accession>
<reference evidence="3" key="1">
    <citation type="submission" date="2016-09" db="EMBL/GenBank/DDBJ databases">
        <title>Genome Sequence of Bathymodiolus thermophilus sulfur-oxidizing gill endosymbiont.</title>
        <authorList>
            <person name="Ponnudurai R."/>
            <person name="Kleiner M."/>
            <person name="Sayavedra L."/>
            <person name="Thuermer A."/>
            <person name="Felbeck H."/>
            <person name="Schlueter R."/>
            <person name="Schweder T."/>
            <person name="Markert S."/>
        </authorList>
    </citation>
    <scope>NUCLEOTIDE SEQUENCE [LARGE SCALE GENOMIC DNA]</scope>
    <source>
        <strain evidence="3">BAT/CrabSpa'14</strain>
    </source>
</reference>
<dbReference type="AlphaFoldDB" id="A0A1J8PNV5"/>
<dbReference type="EMBL" id="MIQH01000822">
    <property type="protein sequence ID" value="OJA03281.1"/>
    <property type="molecule type" value="Genomic_DNA"/>
</dbReference>
<dbReference type="Pfam" id="PF03382">
    <property type="entry name" value="DUF285"/>
    <property type="match status" value="1"/>
</dbReference>
<dbReference type="Proteomes" id="UP000182798">
    <property type="component" value="Unassembled WGS sequence"/>
</dbReference>
<evidence type="ECO:0000259" key="1">
    <source>
        <dbReference type="Pfam" id="PF19078"/>
    </source>
</evidence>
<name>A0A1J8PNV5_9GAMM</name>
<dbReference type="InterPro" id="IPR005046">
    <property type="entry name" value="DUF285"/>
</dbReference>
<proteinExistence type="predicted"/>
<organism evidence="2 3">
    <name type="scientific">Bathymodiolus thermophilus thioautotrophic gill symbiont</name>
    <dbReference type="NCBI Taxonomy" id="2360"/>
    <lineage>
        <taxon>Bacteria</taxon>
        <taxon>Pseudomonadati</taxon>
        <taxon>Pseudomonadota</taxon>
        <taxon>Gammaproteobacteria</taxon>
        <taxon>sulfur-oxidizing symbionts</taxon>
    </lineage>
</organism>
<feature type="non-terminal residue" evidence="2">
    <location>
        <position position="1"/>
    </location>
</feature>
<dbReference type="RefSeq" id="WP_143108848.1">
    <property type="nucleotide sequence ID" value="NZ_MIQH01000822.1"/>
</dbReference>
<feature type="domain" description="Bacterial Ig-like" evidence="1">
    <location>
        <begin position="40"/>
        <end position="118"/>
    </location>
</feature>
<protein>
    <recommendedName>
        <fullName evidence="1">Bacterial Ig-like domain-containing protein</fullName>
    </recommendedName>
</protein>
<evidence type="ECO:0000313" key="2">
    <source>
        <dbReference type="EMBL" id="OJA03281.1"/>
    </source>
</evidence>
<evidence type="ECO:0000313" key="3">
    <source>
        <dbReference type="Proteomes" id="UP000182798"/>
    </source>
</evidence>
<gene>
    <name evidence="2" type="ORF">BGC33_02715</name>
</gene>
<comment type="caution">
    <text evidence="2">The sequence shown here is derived from an EMBL/GenBank/DDBJ whole genome shotgun (WGS) entry which is preliminary data.</text>
</comment>
<dbReference type="InterPro" id="IPR044048">
    <property type="entry name" value="Big_12"/>
</dbReference>
<dbReference type="OrthoDB" id="5855837at2"/>
<dbReference type="Pfam" id="PF19078">
    <property type="entry name" value="Big_12"/>
    <property type="match status" value="1"/>
</dbReference>